<dbReference type="RefSeq" id="WP_127026695.1">
    <property type="nucleotide sequence ID" value="NZ_RYFG02000121.1"/>
</dbReference>
<accession>A0ABY3C4P7</accession>
<proteinExistence type="predicted"/>
<protein>
    <submittedName>
        <fullName evidence="1">Uncharacterized protein</fullName>
    </submittedName>
</protein>
<sequence length="75" mass="8370">MSGINIQQYRALPEYREIGEIVVPNRMVSAGPIDGVSDSTGLFRLFWTLTFIAGRLSIPLLSASIQHWLPLNVEI</sequence>
<evidence type="ECO:0000313" key="2">
    <source>
        <dbReference type="Proteomes" id="UP000733744"/>
    </source>
</evidence>
<dbReference type="EMBL" id="RYFG02000121">
    <property type="protein sequence ID" value="TRW89710.1"/>
    <property type="molecule type" value="Genomic_DNA"/>
</dbReference>
<dbReference type="Proteomes" id="UP000733744">
    <property type="component" value="Unassembled WGS sequence"/>
</dbReference>
<evidence type="ECO:0000313" key="1">
    <source>
        <dbReference type="EMBL" id="TRW89710.1"/>
    </source>
</evidence>
<reference evidence="1 2" key="1">
    <citation type="journal article" date="2019" name="Antonie Van Leeuwenhoek">
        <title>Description of 'Ca. Methylobacter oryzae' KRF1, a novel species from the environmentally important Methylobacter clade 2.</title>
        <authorList>
            <person name="Khatri K."/>
            <person name="Mohite J.A."/>
            <person name="Pandit P.S."/>
            <person name="Bahulikar R."/>
            <person name="Rahalkar M.C."/>
        </authorList>
    </citation>
    <scope>NUCLEOTIDE SEQUENCE [LARGE SCALE GENOMIC DNA]</scope>
    <source>
        <strain evidence="1 2">KRF1</strain>
    </source>
</reference>
<comment type="caution">
    <text evidence="1">The sequence shown here is derived from an EMBL/GenBank/DDBJ whole genome shotgun (WGS) entry which is preliminary data.</text>
</comment>
<organism evidence="1 2">
    <name type="scientific">Candidatus Methylobacter oryzae</name>
    <dbReference type="NCBI Taxonomy" id="2497749"/>
    <lineage>
        <taxon>Bacteria</taxon>
        <taxon>Pseudomonadati</taxon>
        <taxon>Pseudomonadota</taxon>
        <taxon>Gammaproteobacteria</taxon>
        <taxon>Methylococcales</taxon>
        <taxon>Methylococcaceae</taxon>
        <taxon>Methylobacter</taxon>
    </lineage>
</organism>
<keyword evidence="2" id="KW-1185">Reference proteome</keyword>
<gene>
    <name evidence="1" type="ORF">EKO24_021935</name>
</gene>
<name>A0ABY3C4P7_9GAMM</name>